<protein>
    <recommendedName>
        <fullName evidence="3">NADH-quinone oxidoreductase subunit M</fullName>
    </recommendedName>
    <alternativeName>
        <fullName evidence="7">NADH dehydrogenase I subunit M</fullName>
    </alternativeName>
    <alternativeName>
        <fullName evidence="8">NDH-1 subunit M</fullName>
    </alternativeName>
</protein>
<name>A0A1T2KSL2_9GAMM</name>
<evidence type="ECO:0000256" key="5">
    <source>
        <dbReference type="ARBA" id="ARBA00022989"/>
    </source>
</evidence>
<gene>
    <name evidence="12" type="ORF">BOW51_10070</name>
</gene>
<dbReference type="GO" id="GO:0042773">
    <property type="term" value="P:ATP synthesis coupled electron transport"/>
    <property type="evidence" value="ECO:0007669"/>
    <property type="project" value="InterPro"/>
</dbReference>
<evidence type="ECO:0000256" key="10">
    <source>
        <dbReference type="SAM" id="Phobius"/>
    </source>
</evidence>
<accession>A0A1T2KSL2</accession>
<dbReference type="InterPro" id="IPR010227">
    <property type="entry name" value="NADH_Q_OxRdtase_chainM/4"/>
</dbReference>
<feature type="transmembrane region" description="Helical" evidence="10">
    <location>
        <begin position="41"/>
        <end position="62"/>
    </location>
</feature>
<dbReference type="PANTHER" id="PTHR43507:SF1">
    <property type="entry name" value="NADH-UBIQUINONE OXIDOREDUCTASE CHAIN 4"/>
    <property type="match status" value="1"/>
</dbReference>
<evidence type="ECO:0000256" key="4">
    <source>
        <dbReference type="ARBA" id="ARBA00022692"/>
    </source>
</evidence>
<sequence length="503" mass="55126">MTITEISWGAQADLPILAILQLIPLVAMITVLLFRSGRAVFQISLVAAILELLVAVELYRHFDPAQPGLHFAEQLRLFGPLAYHAAVDGMSIIFILLAALLTVLMVLYTPVRGLADLPRLMAVIFGIEATVMSLFTTVDLLWFVLLSTVQLILVGYMVWRWATSPEKDMAFTRFLQFMGTGLLLLFIGTVMLGWNHHDIAGGRWTFDLLELAQVKVKPEIASVVFFMLFYGFAVRTPLFPFHGWLPLVAEHGSVSLAPVFLLGLKTGIYAMLRFIFPLLHDAVMEWHVYVIAFAVAGIFYAALLAMMQNNLRRLLAFAVVSHTSILVIGLFSLNHLAFQGSVLLSVNFGLAITALLFMVGLVYRRTNTLLLSRLGGLFDRISLLGIVFFVAGLSIVGMPGTPGFDSVHLVMEAAMERFGALITIAAALGNVVAAGFLLWAFQRAFLSQQPYGTIEKASGLEKLVAMLMLLTLLVAGFESEPLMILVDKSFVGLDALYGSAGGH</sequence>
<feature type="transmembrane region" description="Helical" evidence="10">
    <location>
        <begin position="342"/>
        <end position="363"/>
    </location>
</feature>
<dbReference type="GO" id="GO:0048039">
    <property type="term" value="F:ubiquinone binding"/>
    <property type="evidence" value="ECO:0007669"/>
    <property type="project" value="TreeGrafter"/>
</dbReference>
<organism evidence="12 13">
    <name type="scientific">Solemya velesiana gill symbiont</name>
    <dbReference type="NCBI Taxonomy" id="1918948"/>
    <lineage>
        <taxon>Bacteria</taxon>
        <taxon>Pseudomonadati</taxon>
        <taxon>Pseudomonadota</taxon>
        <taxon>Gammaproteobacteria</taxon>
        <taxon>sulfur-oxidizing symbionts</taxon>
    </lineage>
</organism>
<feature type="transmembrane region" description="Helical" evidence="10">
    <location>
        <begin position="288"/>
        <end position="307"/>
    </location>
</feature>
<feature type="transmembrane region" description="Helical" evidence="10">
    <location>
        <begin position="14"/>
        <end position="34"/>
    </location>
</feature>
<feature type="transmembrane region" description="Helical" evidence="10">
    <location>
        <begin position="253"/>
        <end position="276"/>
    </location>
</feature>
<dbReference type="EMBL" id="MPRJ01000072">
    <property type="protein sequence ID" value="OOZ35843.1"/>
    <property type="molecule type" value="Genomic_DNA"/>
</dbReference>
<keyword evidence="6 10" id="KW-0472">Membrane</keyword>
<comment type="similarity">
    <text evidence="2">Belongs to the complex I subunit 4 family.</text>
</comment>
<comment type="subcellular location">
    <subcellularLocation>
        <location evidence="1">Endomembrane system</location>
        <topology evidence="1">Multi-pass membrane protein</topology>
    </subcellularLocation>
    <subcellularLocation>
        <location evidence="9">Membrane</location>
        <topology evidence="9">Multi-pass membrane protein</topology>
    </subcellularLocation>
</comment>
<feature type="transmembrane region" description="Helical" evidence="10">
    <location>
        <begin position="375"/>
        <end position="398"/>
    </location>
</feature>
<feature type="transmembrane region" description="Helical" evidence="10">
    <location>
        <begin position="174"/>
        <end position="194"/>
    </location>
</feature>
<reference evidence="12 13" key="1">
    <citation type="submission" date="2016-11" db="EMBL/GenBank/DDBJ databases">
        <title>Mixed transmission modes and dynamic genome evolution in an obligate animal-bacterial symbiosis.</title>
        <authorList>
            <person name="Russell S.L."/>
            <person name="Corbett-Detig R.B."/>
            <person name="Cavanaugh C.M."/>
        </authorList>
    </citation>
    <scope>NUCLEOTIDE SEQUENCE [LARGE SCALE GENOMIC DNA]</scope>
    <source>
        <strain evidence="12">Se-Cadez</strain>
    </source>
</reference>
<dbReference type="GO" id="GO:0015990">
    <property type="term" value="P:electron transport coupled proton transport"/>
    <property type="evidence" value="ECO:0007669"/>
    <property type="project" value="TreeGrafter"/>
</dbReference>
<keyword evidence="5 10" id="KW-1133">Transmembrane helix</keyword>
<evidence type="ECO:0000256" key="1">
    <source>
        <dbReference type="ARBA" id="ARBA00004127"/>
    </source>
</evidence>
<dbReference type="InterPro" id="IPR001750">
    <property type="entry name" value="ND/Mrp_TM"/>
</dbReference>
<evidence type="ECO:0000256" key="9">
    <source>
        <dbReference type="RuleBase" id="RU000320"/>
    </source>
</evidence>
<dbReference type="GO" id="GO:0008137">
    <property type="term" value="F:NADH dehydrogenase (ubiquinone) activity"/>
    <property type="evidence" value="ECO:0007669"/>
    <property type="project" value="InterPro"/>
</dbReference>
<keyword evidence="4 9" id="KW-0812">Transmembrane</keyword>
<dbReference type="GO" id="GO:0012505">
    <property type="term" value="C:endomembrane system"/>
    <property type="evidence" value="ECO:0007669"/>
    <property type="project" value="UniProtKB-SubCell"/>
</dbReference>
<dbReference type="RefSeq" id="WP_078487884.1">
    <property type="nucleotide sequence ID" value="NZ_MPRJ01000072.1"/>
</dbReference>
<dbReference type="Proteomes" id="UP000190896">
    <property type="component" value="Unassembled WGS sequence"/>
</dbReference>
<evidence type="ECO:0000313" key="13">
    <source>
        <dbReference type="Proteomes" id="UP000190896"/>
    </source>
</evidence>
<feature type="transmembrane region" description="Helical" evidence="10">
    <location>
        <begin position="82"/>
        <end position="108"/>
    </location>
</feature>
<evidence type="ECO:0000259" key="11">
    <source>
        <dbReference type="Pfam" id="PF00361"/>
    </source>
</evidence>
<dbReference type="OrthoDB" id="9768329at2"/>
<feature type="transmembrane region" description="Helical" evidence="10">
    <location>
        <begin position="460"/>
        <end position="477"/>
    </location>
</feature>
<feature type="domain" description="NADH:quinone oxidoreductase/Mrp antiporter transmembrane" evidence="11">
    <location>
        <begin position="139"/>
        <end position="425"/>
    </location>
</feature>
<dbReference type="NCBIfam" id="TIGR01972">
    <property type="entry name" value="NDH_I_M"/>
    <property type="match status" value="1"/>
</dbReference>
<feature type="transmembrane region" description="Helical" evidence="10">
    <location>
        <begin position="220"/>
        <end position="241"/>
    </location>
</feature>
<dbReference type="Pfam" id="PF00361">
    <property type="entry name" value="Proton_antipo_M"/>
    <property type="match status" value="1"/>
</dbReference>
<proteinExistence type="inferred from homology"/>
<evidence type="ECO:0000256" key="6">
    <source>
        <dbReference type="ARBA" id="ARBA00023136"/>
    </source>
</evidence>
<dbReference type="GO" id="GO:0016020">
    <property type="term" value="C:membrane"/>
    <property type="evidence" value="ECO:0007669"/>
    <property type="project" value="UniProtKB-SubCell"/>
</dbReference>
<evidence type="ECO:0000313" key="12">
    <source>
        <dbReference type="EMBL" id="OOZ35843.1"/>
    </source>
</evidence>
<dbReference type="GO" id="GO:0003954">
    <property type="term" value="F:NADH dehydrogenase activity"/>
    <property type="evidence" value="ECO:0007669"/>
    <property type="project" value="TreeGrafter"/>
</dbReference>
<dbReference type="InterPro" id="IPR003918">
    <property type="entry name" value="NADH_UbQ_OxRdtase"/>
</dbReference>
<comment type="caution">
    <text evidence="12">The sequence shown here is derived from an EMBL/GenBank/DDBJ whole genome shotgun (WGS) entry which is preliminary data.</text>
</comment>
<evidence type="ECO:0000256" key="2">
    <source>
        <dbReference type="ARBA" id="ARBA00009025"/>
    </source>
</evidence>
<dbReference type="PANTHER" id="PTHR43507">
    <property type="entry name" value="NADH-UBIQUINONE OXIDOREDUCTASE CHAIN 4"/>
    <property type="match status" value="1"/>
</dbReference>
<evidence type="ECO:0000256" key="3">
    <source>
        <dbReference type="ARBA" id="ARBA00019906"/>
    </source>
</evidence>
<feature type="transmembrane region" description="Helical" evidence="10">
    <location>
        <begin position="418"/>
        <end position="439"/>
    </location>
</feature>
<evidence type="ECO:0000256" key="7">
    <source>
        <dbReference type="ARBA" id="ARBA00031584"/>
    </source>
</evidence>
<feature type="transmembrane region" description="Helical" evidence="10">
    <location>
        <begin position="142"/>
        <end position="162"/>
    </location>
</feature>
<keyword evidence="13" id="KW-1185">Reference proteome</keyword>
<dbReference type="AlphaFoldDB" id="A0A1T2KSL2"/>
<evidence type="ECO:0000256" key="8">
    <source>
        <dbReference type="ARBA" id="ARBA00032798"/>
    </source>
</evidence>